<evidence type="ECO:0000313" key="2">
    <source>
        <dbReference type="Proteomes" id="UP000679575"/>
    </source>
</evidence>
<protein>
    <submittedName>
        <fullName evidence="1">Flagella biosynthesis chaperone for FliD, FliT</fullName>
    </submittedName>
</protein>
<keyword evidence="1" id="KW-0282">Flagellum</keyword>
<keyword evidence="1" id="KW-0969">Cilium</keyword>
<sequence>MVNEKQLDELNKELGILMDEILSLPVDDEKTEILVSNLQGMVSRRQNLLSMYLNEIKDKQLLNEQLLLSKKFEDTAKKIQQERQDLLSVLKKGKRQLNVYKSVDSNR</sequence>
<dbReference type="RefSeq" id="WP_212595857.1">
    <property type="nucleotide sequence ID" value="NZ_CP073587.1"/>
</dbReference>
<reference evidence="1 2" key="1">
    <citation type="submission" date="2021-04" db="EMBL/GenBank/DDBJ databases">
        <title>Novel species identification of genus Shewanella.</title>
        <authorList>
            <person name="Liu G."/>
        </authorList>
    </citation>
    <scope>NUCLEOTIDE SEQUENCE [LARGE SCALE GENOMIC DNA]</scope>
    <source>
        <strain evidence="1 2">FJAT-54481</strain>
    </source>
</reference>
<gene>
    <name evidence="1" type="ORF">KDN34_05210</name>
</gene>
<dbReference type="EMBL" id="CP073587">
    <property type="protein sequence ID" value="QUN06849.1"/>
    <property type="molecule type" value="Genomic_DNA"/>
</dbReference>
<keyword evidence="2" id="KW-1185">Reference proteome</keyword>
<proteinExistence type="predicted"/>
<organism evidence="1 2">
    <name type="scientific">Shewanella yunxiaonensis</name>
    <dbReference type="NCBI Taxonomy" id="2829809"/>
    <lineage>
        <taxon>Bacteria</taxon>
        <taxon>Pseudomonadati</taxon>
        <taxon>Pseudomonadota</taxon>
        <taxon>Gammaproteobacteria</taxon>
        <taxon>Alteromonadales</taxon>
        <taxon>Shewanellaceae</taxon>
        <taxon>Shewanella</taxon>
    </lineage>
</organism>
<evidence type="ECO:0000313" key="1">
    <source>
        <dbReference type="EMBL" id="QUN06849.1"/>
    </source>
</evidence>
<dbReference type="Proteomes" id="UP000679575">
    <property type="component" value="Chromosome"/>
</dbReference>
<accession>A0ABX7YVQ5</accession>
<keyword evidence="1" id="KW-0966">Cell projection</keyword>
<name>A0ABX7YVQ5_9GAMM</name>